<proteinExistence type="predicted"/>
<organism evidence="2 3">
    <name type="scientific">Argiope bruennichi</name>
    <name type="common">Wasp spider</name>
    <name type="synonym">Aranea bruennichi</name>
    <dbReference type="NCBI Taxonomy" id="94029"/>
    <lineage>
        <taxon>Eukaryota</taxon>
        <taxon>Metazoa</taxon>
        <taxon>Ecdysozoa</taxon>
        <taxon>Arthropoda</taxon>
        <taxon>Chelicerata</taxon>
        <taxon>Arachnida</taxon>
        <taxon>Araneae</taxon>
        <taxon>Araneomorphae</taxon>
        <taxon>Entelegynae</taxon>
        <taxon>Araneoidea</taxon>
        <taxon>Araneidae</taxon>
        <taxon>Argiope</taxon>
    </lineage>
</organism>
<reference evidence="2" key="2">
    <citation type="submission" date="2020-06" db="EMBL/GenBank/DDBJ databases">
        <authorList>
            <person name="Sheffer M."/>
        </authorList>
    </citation>
    <scope>NUCLEOTIDE SEQUENCE</scope>
</reference>
<feature type="chain" id="PRO_5035723533" evidence="1">
    <location>
        <begin position="24"/>
        <end position="123"/>
    </location>
</feature>
<keyword evidence="3" id="KW-1185">Reference proteome</keyword>
<name>A0A8T0E1A2_ARGBR</name>
<gene>
    <name evidence="2" type="ORF">HNY73_021865</name>
</gene>
<accession>A0A8T0E1A2</accession>
<dbReference type="Proteomes" id="UP000807504">
    <property type="component" value="Unassembled WGS sequence"/>
</dbReference>
<reference evidence="2" key="1">
    <citation type="journal article" date="2020" name="bioRxiv">
        <title>Chromosome-level reference genome of the European wasp spider Argiope bruennichi: a resource for studies on range expansion and evolutionary adaptation.</title>
        <authorList>
            <person name="Sheffer M.M."/>
            <person name="Hoppe A."/>
            <person name="Krehenwinkel H."/>
            <person name="Uhl G."/>
            <person name="Kuss A.W."/>
            <person name="Jensen L."/>
            <person name="Jensen C."/>
            <person name="Gillespie R.G."/>
            <person name="Hoff K.J."/>
            <person name="Prost S."/>
        </authorList>
    </citation>
    <scope>NUCLEOTIDE SEQUENCE</scope>
</reference>
<protein>
    <submittedName>
        <fullName evidence="2">Uncharacterized protein</fullName>
    </submittedName>
</protein>
<comment type="caution">
    <text evidence="2">The sequence shown here is derived from an EMBL/GenBank/DDBJ whole genome shotgun (WGS) entry which is preliminary data.</text>
</comment>
<keyword evidence="1" id="KW-0732">Signal</keyword>
<evidence type="ECO:0000256" key="1">
    <source>
        <dbReference type="SAM" id="SignalP"/>
    </source>
</evidence>
<dbReference type="OrthoDB" id="6437190at2759"/>
<evidence type="ECO:0000313" key="2">
    <source>
        <dbReference type="EMBL" id="KAF8763711.1"/>
    </source>
</evidence>
<evidence type="ECO:0000313" key="3">
    <source>
        <dbReference type="Proteomes" id="UP000807504"/>
    </source>
</evidence>
<sequence length="123" mass="14023">MKILAIVACLLAITLTVMEVTEAIDCNELCLKSGVPHIRGCFCRSQILSGKRNSERAETKEYNCSELCRLSSVNRIGPCYCRPDIVQQKKSDSSSEYNDGNRDYIIKELLKDYFMQNEESEEK</sequence>
<dbReference type="AlphaFoldDB" id="A0A8T0E1A2"/>
<dbReference type="EMBL" id="JABXBU010002231">
    <property type="protein sequence ID" value="KAF8763711.1"/>
    <property type="molecule type" value="Genomic_DNA"/>
</dbReference>
<feature type="signal peptide" evidence="1">
    <location>
        <begin position="1"/>
        <end position="23"/>
    </location>
</feature>